<dbReference type="CDD" id="cd06593">
    <property type="entry name" value="GH31_xylosidase_YicI"/>
    <property type="match status" value="1"/>
</dbReference>
<dbReference type="InterPro" id="IPR050985">
    <property type="entry name" value="Alpha-glycosidase_related"/>
</dbReference>
<reference evidence="10 11" key="1">
    <citation type="submission" date="2020-04" db="EMBL/GenBank/DDBJ databases">
        <title>Genome-Wide Identification of 5-Methylcytosine Sites in Bacterial Genomes By High-Throughput Sequencing of MspJI Restriction Fragments.</title>
        <authorList>
            <person name="Wu V."/>
        </authorList>
    </citation>
    <scope>NUCLEOTIDE SEQUENCE [LARGE SCALE GENOMIC DNA]</scope>
    <source>
        <strain evidence="10 11">S2</strain>
    </source>
</reference>
<feature type="domain" description="Glycosyl hydrolase family 31 C-terminal" evidence="9">
    <location>
        <begin position="581"/>
        <end position="666"/>
    </location>
</feature>
<feature type="domain" description="Glycoside hydrolase family 31 TIM barrel" evidence="7">
    <location>
        <begin position="258"/>
        <end position="572"/>
    </location>
</feature>
<dbReference type="Gene3D" id="2.60.40.1180">
    <property type="entry name" value="Golgi alpha-mannosidase II"/>
    <property type="match status" value="2"/>
</dbReference>
<dbReference type="SUPFAM" id="SSF117125">
    <property type="entry name" value="Putative glucosidase YicI, C-terminal domain"/>
    <property type="match status" value="1"/>
</dbReference>
<feature type="domain" description="Glycoside hydrolase family 31 N-terminal" evidence="8">
    <location>
        <begin position="55"/>
        <end position="216"/>
    </location>
</feature>
<dbReference type="GO" id="GO:0061634">
    <property type="term" value="F:alpha-D-xyloside xylohydrolase"/>
    <property type="evidence" value="ECO:0007669"/>
    <property type="project" value="UniProtKB-EC"/>
</dbReference>
<evidence type="ECO:0000259" key="7">
    <source>
        <dbReference type="Pfam" id="PF01055"/>
    </source>
</evidence>
<evidence type="ECO:0000259" key="9">
    <source>
        <dbReference type="Pfam" id="PF21365"/>
    </source>
</evidence>
<gene>
    <name evidence="10" type="primary">yicI</name>
    <name evidence="10" type="ORF">HFZ78_29700</name>
</gene>
<evidence type="ECO:0000256" key="4">
    <source>
        <dbReference type="ARBA" id="ARBA00052064"/>
    </source>
</evidence>
<evidence type="ECO:0000313" key="11">
    <source>
        <dbReference type="Proteomes" id="UP000501868"/>
    </source>
</evidence>
<dbReference type="SUPFAM" id="SSF51011">
    <property type="entry name" value="Glycosyl hydrolase domain"/>
    <property type="match status" value="1"/>
</dbReference>
<evidence type="ECO:0000256" key="5">
    <source>
        <dbReference type="ARBA" id="ARBA00066962"/>
    </source>
</evidence>
<evidence type="ECO:0000256" key="6">
    <source>
        <dbReference type="RuleBase" id="RU361185"/>
    </source>
</evidence>
<evidence type="ECO:0000256" key="2">
    <source>
        <dbReference type="ARBA" id="ARBA00022801"/>
    </source>
</evidence>
<dbReference type="InterPro" id="IPR011013">
    <property type="entry name" value="Gal_mutarotase_sf_dom"/>
</dbReference>
<dbReference type="Pfam" id="PF21365">
    <property type="entry name" value="Glyco_hydro_31_3rd"/>
    <property type="match status" value="1"/>
</dbReference>
<dbReference type="SUPFAM" id="SSF51445">
    <property type="entry name" value="(Trans)glycosidases"/>
    <property type="match status" value="1"/>
</dbReference>
<comment type="similarity">
    <text evidence="1 6">Belongs to the glycosyl hydrolase 31 family.</text>
</comment>
<keyword evidence="2 6" id="KW-0378">Hydrolase</keyword>
<proteinExistence type="inferred from homology"/>
<evidence type="ECO:0000313" key="10">
    <source>
        <dbReference type="EMBL" id="QIZ10370.1"/>
    </source>
</evidence>
<dbReference type="Pfam" id="PF13802">
    <property type="entry name" value="Gal_mutarotas_2"/>
    <property type="match status" value="1"/>
</dbReference>
<keyword evidence="3 6" id="KW-0326">Glycosidase</keyword>
<dbReference type="GO" id="GO:0030246">
    <property type="term" value="F:carbohydrate binding"/>
    <property type="evidence" value="ECO:0007669"/>
    <property type="project" value="InterPro"/>
</dbReference>
<dbReference type="InterPro" id="IPR013780">
    <property type="entry name" value="Glyco_hydro_b"/>
</dbReference>
<evidence type="ECO:0000256" key="1">
    <source>
        <dbReference type="ARBA" id="ARBA00007806"/>
    </source>
</evidence>
<dbReference type="Pfam" id="PF01055">
    <property type="entry name" value="Glyco_hydro_31_2nd"/>
    <property type="match status" value="1"/>
</dbReference>
<dbReference type="InterPro" id="IPR048395">
    <property type="entry name" value="Glyco_hydro_31_C"/>
</dbReference>
<dbReference type="InterPro" id="IPR000322">
    <property type="entry name" value="Glyco_hydro_31_TIM"/>
</dbReference>
<dbReference type="EMBL" id="CP051128">
    <property type="protein sequence ID" value="QIZ10370.1"/>
    <property type="molecule type" value="Genomic_DNA"/>
</dbReference>
<dbReference type="PANTHER" id="PTHR43053">
    <property type="entry name" value="GLYCOSIDASE FAMILY 31"/>
    <property type="match status" value="1"/>
</dbReference>
<dbReference type="PANTHER" id="PTHR43053:SF4">
    <property type="entry name" value="MYOGENESIS-REGULATING GLYCOSIDASE"/>
    <property type="match status" value="1"/>
</dbReference>
<accession>A0A6H1P9S9</accession>
<dbReference type="Gene3D" id="3.20.20.80">
    <property type="entry name" value="Glycosidases"/>
    <property type="match status" value="1"/>
</dbReference>
<organism evidence="10 11">
    <name type="scientific">Priestia megaterium</name>
    <name type="common">Bacillus megaterium</name>
    <dbReference type="NCBI Taxonomy" id="1404"/>
    <lineage>
        <taxon>Bacteria</taxon>
        <taxon>Bacillati</taxon>
        <taxon>Bacillota</taxon>
        <taxon>Bacilli</taxon>
        <taxon>Bacillales</taxon>
        <taxon>Bacillaceae</taxon>
        <taxon>Priestia</taxon>
    </lineage>
</organism>
<dbReference type="Proteomes" id="UP000501868">
    <property type="component" value="Chromosome"/>
</dbReference>
<dbReference type="EC" id="3.2.1.177" evidence="5"/>
<dbReference type="Gene3D" id="2.60.40.1760">
    <property type="entry name" value="glycosyl hydrolase (family 31)"/>
    <property type="match status" value="1"/>
</dbReference>
<evidence type="ECO:0000259" key="8">
    <source>
        <dbReference type="Pfam" id="PF13802"/>
    </source>
</evidence>
<dbReference type="FunFam" id="3.20.20.80:FF:000053">
    <property type="entry name" value="Alpha-xylosidase YicI"/>
    <property type="match status" value="1"/>
</dbReference>
<dbReference type="GO" id="GO:0005975">
    <property type="term" value="P:carbohydrate metabolic process"/>
    <property type="evidence" value="ECO:0007669"/>
    <property type="project" value="InterPro"/>
</dbReference>
<dbReference type="SUPFAM" id="SSF74650">
    <property type="entry name" value="Galactose mutarotase-like"/>
    <property type="match status" value="1"/>
</dbReference>
<dbReference type="CDD" id="cd14752">
    <property type="entry name" value="GH31_N"/>
    <property type="match status" value="1"/>
</dbReference>
<protein>
    <recommendedName>
        <fullName evidence="5">alpha-D-xyloside xylohydrolase</fullName>
        <ecNumber evidence="5">3.2.1.177</ecNumber>
    </recommendedName>
</protein>
<sequence length="770" mass="88048">MKFSNGCWLNKEGYQYIHPMEVNDTKVTKNKAILYAPGRKVSHRGDTLDGGMLTIELSSPIKDVIKVKVFHHKGSLNKGPNFEIFEENRSPSIEDQENSLTFLSGDLKAEVNKENWNLTFYHKNEKIAESDNRSTAYIVADTKETYMQEQLTLDVGELIYGLGERFTPFIKNGQAVDVWNEDGGTGSEQAYKNIPFYVSNKGYGVFVNHPEKVSFEIGSEKVSKVQFSVEGESIEYFVINGPTIKKVLERYTSLTGKPSLPPAWSFGLWLSTSFTTNYDEDTVTSFVKGMEQRDIPVEVFHFDCFWMKEFEWSNFKWDDRMFSDPEGMLNRLKERGLKICVWINPYIAQKSELFDEGMEKGYLVKRADGSVWQWDKWQAGMGLVDFTNPEACIWFQEKLEFLLDMGVDSFKTDFGERIPTDVVYYDHSNPQKMHNYYTQLYNQTVFELLERRFGKNEAVVFARSATVGGQKFPVHWGGDSWSNYSSMAETLRGGLSFSLSGFSYWSHDISGFEAGATPDLYKRWTQFGLLSSHSRYHGSREYKVPWNYGEEAVEVSRYFTKLKLKLMPYLYRNACESSQTGVPMMRPMVLEFQEDSTAKYLDQQYMLGDSLLVAPILNDQSTVKYYLPVGKWTNLITNQVVEGGKWIQEEHSYMTLPLMVRENSIIAMGAIENKASYNYSKDVTLHLFELQDGKLAATDIYNTQGEKVSEVTAVKDGNLITVKTNGLIGQYHILLRNINNIQTVSNGSVTQTSEGTIITLASEYVEIELA</sequence>
<comment type="catalytic activity">
    <reaction evidence="4">
        <text>Hydrolysis of terminal, non-reducing alpha-D-xylose residues with release of alpha-D-xylose.</text>
        <dbReference type="EC" id="3.2.1.177"/>
    </reaction>
</comment>
<name>A0A6H1P9S9_PRIMG</name>
<dbReference type="AlphaFoldDB" id="A0A6H1P9S9"/>
<reference evidence="10 11" key="2">
    <citation type="submission" date="2020-04" db="EMBL/GenBank/DDBJ databases">
        <authorList>
            <person name="Fomenkov A."/>
            <person name="Anton B.P."/>
            <person name="Roberts R.J."/>
        </authorList>
    </citation>
    <scope>NUCLEOTIDE SEQUENCE [LARGE SCALE GENOMIC DNA]</scope>
    <source>
        <strain evidence="10 11">S2</strain>
    </source>
</reference>
<dbReference type="InterPro" id="IPR025887">
    <property type="entry name" value="Glyco_hydro_31_N_dom"/>
</dbReference>
<dbReference type="NCBIfam" id="NF007940">
    <property type="entry name" value="PRK10658.1"/>
    <property type="match status" value="1"/>
</dbReference>
<dbReference type="InterPro" id="IPR017853">
    <property type="entry name" value="GH"/>
</dbReference>
<evidence type="ECO:0000256" key="3">
    <source>
        <dbReference type="ARBA" id="ARBA00023295"/>
    </source>
</evidence>